<dbReference type="SUPFAM" id="SSF117070">
    <property type="entry name" value="LEA14-like"/>
    <property type="match status" value="1"/>
</dbReference>
<reference evidence="4" key="2">
    <citation type="journal article" date="2017" name="J. Anim. Genet.">
        <title>Multiple reference genome sequences of hot pepper reveal the massive evolution of plant disease resistance genes by retroduplication.</title>
        <authorList>
            <person name="Kim S."/>
            <person name="Park J."/>
            <person name="Yeom S.-I."/>
            <person name="Kim Y.-M."/>
            <person name="Seo E."/>
            <person name="Kim K.-T."/>
            <person name="Kim M.-S."/>
            <person name="Lee J.M."/>
            <person name="Cheong K."/>
            <person name="Shin H.-S."/>
            <person name="Kim S.-B."/>
            <person name="Han K."/>
            <person name="Lee J."/>
            <person name="Park M."/>
            <person name="Lee H.-A."/>
            <person name="Lee H.-Y."/>
            <person name="Lee Y."/>
            <person name="Oh S."/>
            <person name="Lee J.H."/>
            <person name="Choi E."/>
            <person name="Choi E."/>
            <person name="Lee S.E."/>
            <person name="Jeon J."/>
            <person name="Kim H."/>
            <person name="Choi G."/>
            <person name="Song H."/>
            <person name="Lee J."/>
            <person name="Lee S.-C."/>
            <person name="Kwon J.-K."/>
            <person name="Lee H.-Y."/>
            <person name="Koo N."/>
            <person name="Hong Y."/>
            <person name="Kim R.W."/>
            <person name="Kang W.-H."/>
            <person name="Huh J.H."/>
            <person name="Kang B.-C."/>
            <person name="Yang T.-J."/>
            <person name="Lee Y.-H."/>
            <person name="Bennetzen J.L."/>
            <person name="Choi D."/>
        </authorList>
    </citation>
    <scope>NUCLEOTIDE SEQUENCE [LARGE SCALE GENOMIC DNA]</scope>
    <source>
        <strain evidence="4">cv. PBC81</strain>
    </source>
</reference>
<feature type="domain" description="Late embryogenesis abundant protein LEA-2 subgroup" evidence="2">
    <location>
        <begin position="122"/>
        <end position="220"/>
    </location>
</feature>
<protein>
    <recommendedName>
        <fullName evidence="2">Late embryogenesis abundant protein LEA-2 subgroup domain-containing protein</fullName>
    </recommendedName>
</protein>
<evidence type="ECO:0000259" key="2">
    <source>
        <dbReference type="Pfam" id="PF03168"/>
    </source>
</evidence>
<dbReference type="PANTHER" id="PTHR31852">
    <property type="entry name" value="LATE EMBRYOGENESIS ABUNDANT (LEA) HYDROXYPROLINE-RICH GLYCOPROTEIN FAMILY"/>
    <property type="match status" value="1"/>
</dbReference>
<keyword evidence="1" id="KW-1133">Transmembrane helix</keyword>
<evidence type="ECO:0000256" key="1">
    <source>
        <dbReference type="SAM" id="Phobius"/>
    </source>
</evidence>
<dbReference type="Gene3D" id="2.60.40.1820">
    <property type="match status" value="1"/>
</dbReference>
<keyword evidence="1" id="KW-0472">Membrane</keyword>
<dbReference type="OrthoDB" id="764273at2759"/>
<proteinExistence type="predicted"/>
<gene>
    <name evidence="3" type="ORF">CQW23_00005</name>
</gene>
<accession>A0A2G2XJG5</accession>
<organism evidence="3 4">
    <name type="scientific">Capsicum baccatum</name>
    <name type="common">Peruvian pepper</name>
    <dbReference type="NCBI Taxonomy" id="33114"/>
    <lineage>
        <taxon>Eukaryota</taxon>
        <taxon>Viridiplantae</taxon>
        <taxon>Streptophyta</taxon>
        <taxon>Embryophyta</taxon>
        <taxon>Tracheophyta</taxon>
        <taxon>Spermatophyta</taxon>
        <taxon>Magnoliopsida</taxon>
        <taxon>eudicotyledons</taxon>
        <taxon>Gunneridae</taxon>
        <taxon>Pentapetalae</taxon>
        <taxon>asterids</taxon>
        <taxon>lamiids</taxon>
        <taxon>Solanales</taxon>
        <taxon>Solanaceae</taxon>
        <taxon>Solanoideae</taxon>
        <taxon>Capsiceae</taxon>
        <taxon>Capsicum</taxon>
    </lineage>
</organism>
<dbReference type="AlphaFoldDB" id="A0A2G2XJG5"/>
<keyword evidence="4" id="KW-1185">Reference proteome</keyword>
<evidence type="ECO:0000313" key="4">
    <source>
        <dbReference type="Proteomes" id="UP000224567"/>
    </source>
</evidence>
<feature type="transmembrane region" description="Helical" evidence="1">
    <location>
        <begin position="52"/>
        <end position="78"/>
    </location>
</feature>
<keyword evidence="1" id="KW-0812">Transmembrane</keyword>
<dbReference type="InterPro" id="IPR004864">
    <property type="entry name" value="LEA_2"/>
</dbReference>
<evidence type="ECO:0000313" key="3">
    <source>
        <dbReference type="EMBL" id="PHT57642.1"/>
    </source>
</evidence>
<dbReference type="Pfam" id="PF03168">
    <property type="entry name" value="LEA_2"/>
    <property type="match status" value="1"/>
</dbReference>
<dbReference type="Proteomes" id="UP000224567">
    <property type="component" value="Unassembled WGS sequence"/>
</dbReference>
<dbReference type="EMBL" id="MLFT02000001">
    <property type="protein sequence ID" value="PHT57642.1"/>
    <property type="molecule type" value="Genomic_DNA"/>
</dbReference>
<reference evidence="3 4" key="1">
    <citation type="journal article" date="2017" name="Genome Biol.">
        <title>New reference genome sequences of hot pepper reveal the massive evolution of plant disease-resistance genes by retroduplication.</title>
        <authorList>
            <person name="Kim S."/>
            <person name="Park J."/>
            <person name="Yeom S.I."/>
            <person name="Kim Y.M."/>
            <person name="Seo E."/>
            <person name="Kim K.T."/>
            <person name="Kim M.S."/>
            <person name="Lee J.M."/>
            <person name="Cheong K."/>
            <person name="Shin H.S."/>
            <person name="Kim S.B."/>
            <person name="Han K."/>
            <person name="Lee J."/>
            <person name="Park M."/>
            <person name="Lee H.A."/>
            <person name="Lee H.Y."/>
            <person name="Lee Y."/>
            <person name="Oh S."/>
            <person name="Lee J.H."/>
            <person name="Choi E."/>
            <person name="Choi E."/>
            <person name="Lee S.E."/>
            <person name="Jeon J."/>
            <person name="Kim H."/>
            <person name="Choi G."/>
            <person name="Song H."/>
            <person name="Lee J."/>
            <person name="Lee S.C."/>
            <person name="Kwon J.K."/>
            <person name="Lee H.Y."/>
            <person name="Koo N."/>
            <person name="Hong Y."/>
            <person name="Kim R.W."/>
            <person name="Kang W.H."/>
            <person name="Huh J.H."/>
            <person name="Kang B.C."/>
            <person name="Yang T.J."/>
            <person name="Lee Y.H."/>
            <person name="Bennetzen J.L."/>
            <person name="Choi D."/>
        </authorList>
    </citation>
    <scope>NUCLEOTIDE SEQUENCE [LARGE SCALE GENOMIC DNA]</scope>
    <source>
        <strain evidence="4">cv. PBC81</strain>
    </source>
</reference>
<dbReference type="InterPro" id="IPR055301">
    <property type="entry name" value="Lea14-like_2"/>
</dbReference>
<name>A0A2G2XJG5_CAPBA</name>
<dbReference type="STRING" id="33114.A0A2G2XJG5"/>
<comment type="caution">
    <text evidence="3">The sequence shown here is derived from an EMBL/GenBank/DDBJ whole genome shotgun (WGS) entry which is preliminary data.</text>
</comment>
<sequence length="242" mass="27327">MSQPQPLNSSMASSTNDQSQFLALGSHRIHVDNDDNDITMELHKKKRRRRRCIKCCGCCIATMLVLIVIMLVLGFTLFRVHEPFIRMNSVKIDGISYLMTSSGSSSTIVQPSISNLTVFADVSVKNPNAVSFKFDEATTSLFYDDVVIGETLTPPGTAKARRTLRMNVSMEVMVEKILKIPRLGRDLRYGELLVSTYTRINGKIKILNIVKKNAEIKMNCVMMVDLRNQDVRNFDCKREVSL</sequence>